<keyword evidence="7 9" id="KW-0092">Biotin</keyword>
<dbReference type="InterPro" id="IPR051764">
    <property type="entry name" value="Avidin/Streptavidin-rel"/>
</dbReference>
<evidence type="ECO:0000256" key="2">
    <source>
        <dbReference type="ARBA" id="ARBA00006297"/>
    </source>
</evidence>
<comment type="caution">
    <text evidence="11">The sequence shown here is derived from an EMBL/GenBank/DDBJ whole genome shotgun (WGS) entry which is preliminary data.</text>
</comment>
<sequence>LPRFVPVLALLMAPLQCVLIGFWINSQGSNMTIDFMNDKGKFSSLYHTTVTATRNEIKISLLQESQHPKNKVNQPTFGFIINWSFSDSTTVFMGQCFVDHDRKEILRTTWLLRQEVGNLKEDWKVTR</sequence>
<keyword evidence="4 9" id="KW-0732">Signal</keyword>
<evidence type="ECO:0000256" key="9">
    <source>
        <dbReference type="RuleBase" id="RU369114"/>
    </source>
</evidence>
<feature type="non-terminal residue" evidence="11">
    <location>
        <position position="127"/>
    </location>
</feature>
<protein>
    <recommendedName>
        <fullName evidence="9">Avidin</fullName>
    </recommendedName>
</protein>
<dbReference type="InterPro" id="IPR036896">
    <property type="entry name" value="Avidin-like_sf"/>
</dbReference>
<feature type="non-terminal residue" evidence="11">
    <location>
        <position position="1"/>
    </location>
</feature>
<comment type="subunit">
    <text evidence="9">Homotetramer.</text>
</comment>
<dbReference type="PANTHER" id="PTHR34399">
    <property type="entry name" value="AVIDIN-RELATED"/>
    <property type="match status" value="1"/>
</dbReference>
<proteinExistence type="inferred from homology"/>
<organism evidence="11 12">
    <name type="scientific">Crypturellus soui</name>
    <dbReference type="NCBI Taxonomy" id="458187"/>
    <lineage>
        <taxon>Eukaryota</taxon>
        <taxon>Metazoa</taxon>
        <taxon>Chordata</taxon>
        <taxon>Craniata</taxon>
        <taxon>Vertebrata</taxon>
        <taxon>Euteleostomi</taxon>
        <taxon>Archelosauria</taxon>
        <taxon>Archosauria</taxon>
        <taxon>Dinosauria</taxon>
        <taxon>Saurischia</taxon>
        <taxon>Theropoda</taxon>
        <taxon>Coelurosauria</taxon>
        <taxon>Aves</taxon>
        <taxon>Palaeognathae</taxon>
        <taxon>Tinamiformes</taxon>
        <taxon>Tinamidae</taxon>
        <taxon>Crypturellus</taxon>
    </lineage>
</organism>
<comment type="subcellular location">
    <subcellularLocation>
        <location evidence="1 9">Secreted</location>
    </subcellularLocation>
</comment>
<evidence type="ECO:0000256" key="7">
    <source>
        <dbReference type="ARBA" id="ARBA00023267"/>
    </source>
</evidence>
<keyword evidence="6 9" id="KW-0325">Glycoprotein</keyword>
<evidence type="ECO:0000256" key="1">
    <source>
        <dbReference type="ARBA" id="ARBA00004613"/>
    </source>
</evidence>
<comment type="function">
    <text evidence="9">Forms a strong non-covalent specific complex with biotin.</text>
</comment>
<evidence type="ECO:0000256" key="6">
    <source>
        <dbReference type="ARBA" id="ARBA00023180"/>
    </source>
</evidence>
<dbReference type="EMBL" id="VWPX01004561">
    <property type="protein sequence ID" value="NWI11103.1"/>
    <property type="molecule type" value="Genomic_DNA"/>
</dbReference>
<accession>A0A7K4K3X5</accession>
<dbReference type="AlphaFoldDB" id="A0A7K4K3X5"/>
<evidence type="ECO:0000256" key="3">
    <source>
        <dbReference type="ARBA" id="ARBA00022525"/>
    </source>
</evidence>
<dbReference type="InterPro" id="IPR005469">
    <property type="entry name" value="Avidin"/>
</dbReference>
<gene>
    <name evidence="11" type="primary">Avd_0</name>
    <name evidence="11" type="ORF">CRYSOU_R00720</name>
</gene>
<dbReference type="PROSITE" id="PS51326">
    <property type="entry name" value="AVIDIN_2"/>
    <property type="match status" value="1"/>
</dbReference>
<name>A0A7K4K3X5_9AVES</name>
<dbReference type="SUPFAM" id="SSF50876">
    <property type="entry name" value="Avidin/streptavidin"/>
    <property type="match status" value="1"/>
</dbReference>
<evidence type="ECO:0000256" key="10">
    <source>
        <dbReference type="SAM" id="Phobius"/>
    </source>
</evidence>
<keyword evidence="12" id="KW-1185">Reference proteome</keyword>
<reference evidence="11 12" key="1">
    <citation type="submission" date="2019-09" db="EMBL/GenBank/DDBJ databases">
        <title>Bird 10,000 Genomes (B10K) Project - Family phase.</title>
        <authorList>
            <person name="Zhang G."/>
        </authorList>
    </citation>
    <scope>NUCLEOTIDE SEQUENCE [LARGE SCALE GENOMIC DNA]</scope>
    <source>
        <strain evidence="11">B10K-MSB-42743</strain>
        <tissue evidence="11">Heart</tissue>
    </source>
</reference>
<dbReference type="InterPro" id="IPR005468">
    <property type="entry name" value="Avidin/str"/>
</dbReference>
<evidence type="ECO:0000256" key="8">
    <source>
        <dbReference type="PIRSR" id="PIRSR605468-51"/>
    </source>
</evidence>
<keyword evidence="3 9" id="KW-0964">Secreted</keyword>
<dbReference type="Gene3D" id="2.40.128.30">
    <property type="entry name" value="Avidin-like"/>
    <property type="match status" value="1"/>
</dbReference>
<dbReference type="Pfam" id="PF01382">
    <property type="entry name" value="Avidin"/>
    <property type="match status" value="1"/>
</dbReference>
<keyword evidence="5 8" id="KW-1015">Disulfide bond</keyword>
<comment type="similarity">
    <text evidence="2 9">Belongs to the avidin/streptavidin family.</text>
</comment>
<keyword evidence="10" id="KW-0472">Membrane</keyword>
<evidence type="ECO:0000313" key="12">
    <source>
        <dbReference type="Proteomes" id="UP000545332"/>
    </source>
</evidence>
<dbReference type="PRINTS" id="PR00709">
    <property type="entry name" value="AVIDIN"/>
</dbReference>
<evidence type="ECO:0000256" key="5">
    <source>
        <dbReference type="ARBA" id="ARBA00023157"/>
    </source>
</evidence>
<dbReference type="GO" id="GO:0009374">
    <property type="term" value="F:biotin binding"/>
    <property type="evidence" value="ECO:0007669"/>
    <property type="project" value="UniProtKB-UniRule"/>
</dbReference>
<keyword evidence="10" id="KW-1133">Transmembrane helix</keyword>
<dbReference type="Proteomes" id="UP000545332">
    <property type="component" value="Unassembled WGS sequence"/>
</dbReference>
<dbReference type="GO" id="GO:0005576">
    <property type="term" value="C:extracellular region"/>
    <property type="evidence" value="ECO:0007669"/>
    <property type="project" value="UniProtKB-SubCell"/>
</dbReference>
<feature type="disulfide bond" evidence="8">
    <location>
        <begin position="17"/>
        <end position="96"/>
    </location>
</feature>
<dbReference type="PANTHER" id="PTHR34399:SF3">
    <property type="entry name" value="AVID PROTEIN-RELATED"/>
    <property type="match status" value="1"/>
</dbReference>
<feature type="transmembrane region" description="Helical" evidence="10">
    <location>
        <begin position="6"/>
        <end position="24"/>
    </location>
</feature>
<dbReference type="OrthoDB" id="2821340at2759"/>
<keyword evidence="10" id="KW-0812">Transmembrane</keyword>
<evidence type="ECO:0000313" key="11">
    <source>
        <dbReference type="EMBL" id="NWI11103.1"/>
    </source>
</evidence>
<evidence type="ECO:0000256" key="4">
    <source>
        <dbReference type="ARBA" id="ARBA00022729"/>
    </source>
</evidence>